<evidence type="ECO:0000256" key="3">
    <source>
        <dbReference type="ARBA" id="ARBA00038858"/>
    </source>
</evidence>
<evidence type="ECO:0000313" key="7">
    <source>
        <dbReference type="EMBL" id="USQ76066.1"/>
    </source>
</evidence>
<dbReference type="NCBIfam" id="TIGR00236">
    <property type="entry name" value="wecB"/>
    <property type="match status" value="1"/>
</dbReference>
<dbReference type="Proteomes" id="UP001056535">
    <property type="component" value="Chromosome"/>
</dbReference>
<protein>
    <recommendedName>
        <fullName evidence="3">UDP-N-acetylglucosamine 2-epimerase (non-hydrolyzing)</fullName>
        <ecNumber evidence="3">5.1.3.14</ecNumber>
    </recommendedName>
</protein>
<organism evidence="7 8">
    <name type="scientific">Ornithinimicrobium cryptoxanthini</name>
    <dbReference type="NCBI Taxonomy" id="2934161"/>
    <lineage>
        <taxon>Bacteria</taxon>
        <taxon>Bacillati</taxon>
        <taxon>Actinomycetota</taxon>
        <taxon>Actinomycetes</taxon>
        <taxon>Micrococcales</taxon>
        <taxon>Ornithinimicrobiaceae</taxon>
        <taxon>Ornithinimicrobium</taxon>
    </lineage>
</organism>
<evidence type="ECO:0000313" key="8">
    <source>
        <dbReference type="Proteomes" id="UP001056535"/>
    </source>
</evidence>
<dbReference type="RefSeq" id="WP_252620737.1">
    <property type="nucleotide sequence ID" value="NZ_CP099490.1"/>
</dbReference>
<evidence type="ECO:0000256" key="5">
    <source>
        <dbReference type="SAM" id="MobiDB-lite"/>
    </source>
</evidence>
<name>A0ABY4YH23_9MICO</name>
<evidence type="ECO:0000256" key="4">
    <source>
        <dbReference type="RuleBase" id="RU003513"/>
    </source>
</evidence>
<comment type="similarity">
    <text evidence="2 4">Belongs to the UDP-N-acetylglucosamine 2-epimerase family.</text>
</comment>
<dbReference type="Pfam" id="PF02350">
    <property type="entry name" value="Epimerase_2"/>
    <property type="match status" value="1"/>
</dbReference>
<dbReference type="CDD" id="cd03786">
    <property type="entry name" value="GTB_UDP-GlcNAc_2-Epimerase"/>
    <property type="match status" value="1"/>
</dbReference>
<reference evidence="7" key="1">
    <citation type="submission" date="2022-06" db="EMBL/GenBank/DDBJ databases">
        <title>Ornithinimicrobium JY.X270.</title>
        <authorList>
            <person name="Huang Y."/>
        </authorList>
    </citation>
    <scope>NUCLEOTIDE SEQUENCE</scope>
    <source>
        <strain evidence="7">JY.X270</strain>
    </source>
</reference>
<evidence type="ECO:0000259" key="6">
    <source>
        <dbReference type="Pfam" id="PF02350"/>
    </source>
</evidence>
<dbReference type="EMBL" id="CP099490">
    <property type="protein sequence ID" value="USQ76066.1"/>
    <property type="molecule type" value="Genomic_DNA"/>
</dbReference>
<dbReference type="InterPro" id="IPR003331">
    <property type="entry name" value="UDP_GlcNAc_Epimerase_2_dom"/>
</dbReference>
<proteinExistence type="inferred from homology"/>
<dbReference type="InterPro" id="IPR029767">
    <property type="entry name" value="WecB-like"/>
</dbReference>
<dbReference type="PANTHER" id="PTHR43174:SF2">
    <property type="entry name" value="UDP-N-ACETYLGLUCOSAMINE 2-EPIMERASE"/>
    <property type="match status" value="1"/>
</dbReference>
<evidence type="ECO:0000256" key="1">
    <source>
        <dbReference type="ARBA" id="ARBA00023235"/>
    </source>
</evidence>
<dbReference type="EC" id="5.1.3.14" evidence="3"/>
<feature type="domain" description="UDP-N-acetylglucosamine 2-epimerase" evidence="6">
    <location>
        <begin position="27"/>
        <end position="369"/>
    </location>
</feature>
<evidence type="ECO:0000256" key="2">
    <source>
        <dbReference type="ARBA" id="ARBA00038209"/>
    </source>
</evidence>
<keyword evidence="1 4" id="KW-0413">Isomerase</keyword>
<dbReference type="PANTHER" id="PTHR43174">
    <property type="entry name" value="UDP-N-ACETYLGLUCOSAMINE 2-EPIMERASE"/>
    <property type="match status" value="1"/>
</dbReference>
<gene>
    <name evidence="7" type="primary">wecB</name>
    <name evidence="7" type="ORF">NF557_15960</name>
</gene>
<sequence length="402" mass="43403">MTADRPIVTFVYGTRPEAIKCAPLVLALQQDPDFQVRVVVTGQHREMLDQVNTLFGIEPDVDLDIHQTGQTLSDVAVRTLRGVSDDLAAHRPAAVVVQGDTSSAFVAGLAAFYAQVPVVHLEAGLRTGDLAAPFPEEGNRSLLTRIAALHLAPTAGNRDNLLREGIDPAKIVVTGNSVIDALHHAVAADHPWENEQLRELSSTDRPLVLVTAHRRESWGEPMEAIGRAVATVAVRHPGHDVALPAHANPRVREVLVRHLGHLPNVHIVDSAAYGDFCRLLQRASVILTDSGGVQEEGPALGKPVLVMRSTTERPEAMEFGTVRLVGVDEARIVAEVTSLLTDPSAREAMSQAVNPYGDGRAAPRAVAALRHWLGLGPRPQDFIPRRPQTRVGDLVDTAHDTR</sequence>
<dbReference type="Gene3D" id="3.40.50.2000">
    <property type="entry name" value="Glycogen Phosphorylase B"/>
    <property type="match status" value="2"/>
</dbReference>
<accession>A0ABY4YH23</accession>
<keyword evidence="8" id="KW-1185">Reference proteome</keyword>
<dbReference type="SUPFAM" id="SSF53756">
    <property type="entry name" value="UDP-Glycosyltransferase/glycogen phosphorylase"/>
    <property type="match status" value="1"/>
</dbReference>
<feature type="region of interest" description="Disordered" evidence="5">
    <location>
        <begin position="380"/>
        <end position="402"/>
    </location>
</feature>
<dbReference type="GO" id="GO:0008761">
    <property type="term" value="F:UDP-N-acetylglucosamine 2-epimerase activity"/>
    <property type="evidence" value="ECO:0007669"/>
    <property type="project" value="UniProtKB-EC"/>
</dbReference>